<keyword evidence="3" id="KW-1185">Reference proteome</keyword>
<evidence type="ECO:0000256" key="1">
    <source>
        <dbReference type="SAM" id="SignalP"/>
    </source>
</evidence>
<protein>
    <submittedName>
        <fullName evidence="2">PEP-CTERM sorting domain-containing protein</fullName>
    </submittedName>
</protein>
<reference evidence="2 3" key="1">
    <citation type="submission" date="2024-08" db="EMBL/GenBank/DDBJ databases">
        <title>Whole-genome sequencing of halo(alkali)philic microorganisms from hypersaline lakes.</title>
        <authorList>
            <person name="Sorokin D.Y."/>
            <person name="Merkel A.Y."/>
            <person name="Messina E."/>
            <person name="Yakimov M."/>
        </authorList>
    </citation>
    <scope>NUCLEOTIDE SEQUENCE [LARGE SCALE GENOMIC DNA]</scope>
    <source>
        <strain evidence="2 3">AB-hyl4</strain>
    </source>
</reference>
<organism evidence="2 3">
    <name type="scientific">Natronomicrosphaera hydrolytica</name>
    <dbReference type="NCBI Taxonomy" id="3242702"/>
    <lineage>
        <taxon>Bacteria</taxon>
        <taxon>Pseudomonadati</taxon>
        <taxon>Planctomycetota</taxon>
        <taxon>Phycisphaerae</taxon>
        <taxon>Phycisphaerales</taxon>
        <taxon>Phycisphaeraceae</taxon>
        <taxon>Natronomicrosphaera</taxon>
    </lineage>
</organism>
<feature type="signal peptide" evidence="1">
    <location>
        <begin position="1"/>
        <end position="24"/>
    </location>
</feature>
<evidence type="ECO:0000313" key="2">
    <source>
        <dbReference type="EMBL" id="MFA9478940.1"/>
    </source>
</evidence>
<name>A0ABV4U5S4_9BACT</name>
<proteinExistence type="predicted"/>
<evidence type="ECO:0000313" key="3">
    <source>
        <dbReference type="Proteomes" id="UP001575105"/>
    </source>
</evidence>
<sequence>MKKVSMTIATMLVTGVGFGQTATAVTNVSDFGMAGWESTDTRVEGANATTQAQIDSRIQFVQGPAGADGGALNLIAPATSDKATLALVDTNGLGGLAGLTAEYRWYKDSPSGAAAPGFKIGLQTADFGTTGSSSRIGENDWDKVLIYEPYDNPSGGNPPTGQWITQTLDAETGTWWMFDRTTLTTVNAPHNSLTLAEWMDDEEWGTLLTGATIVDIQLGVGSGNADVDSYVDYLSVSFDGGVMSTTYNFIPEPTSLTLLGIGGMMMLRRRR</sequence>
<dbReference type="NCBIfam" id="TIGR02595">
    <property type="entry name" value="PEP_CTERM"/>
    <property type="match status" value="1"/>
</dbReference>
<comment type="caution">
    <text evidence="2">The sequence shown here is derived from an EMBL/GenBank/DDBJ whole genome shotgun (WGS) entry which is preliminary data.</text>
</comment>
<keyword evidence="1" id="KW-0732">Signal</keyword>
<accession>A0ABV4U5S4</accession>
<feature type="chain" id="PRO_5047026792" evidence="1">
    <location>
        <begin position="25"/>
        <end position="271"/>
    </location>
</feature>
<dbReference type="EMBL" id="JBGUBD010000006">
    <property type="protein sequence ID" value="MFA9478940.1"/>
    <property type="molecule type" value="Genomic_DNA"/>
</dbReference>
<gene>
    <name evidence="2" type="ORF">ACERK3_11645</name>
</gene>
<dbReference type="RefSeq" id="WP_425345859.1">
    <property type="nucleotide sequence ID" value="NZ_JBGUBD010000006.1"/>
</dbReference>
<dbReference type="Proteomes" id="UP001575105">
    <property type="component" value="Unassembled WGS sequence"/>
</dbReference>
<dbReference type="InterPro" id="IPR013424">
    <property type="entry name" value="Ice-binding_C"/>
</dbReference>